<feature type="transmembrane region" description="Helical" evidence="10">
    <location>
        <begin position="45"/>
        <end position="65"/>
    </location>
</feature>
<dbReference type="Proteomes" id="UP000751852">
    <property type="component" value="Unassembled WGS sequence"/>
</dbReference>
<keyword evidence="13" id="KW-1185">Reference proteome</keyword>
<evidence type="ECO:0000256" key="6">
    <source>
        <dbReference type="ARBA" id="ARBA00022692"/>
    </source>
</evidence>
<accession>A0ABS0T5E9</accession>
<protein>
    <recommendedName>
        <fullName evidence="9">Quinolone resistance protein NorB</fullName>
    </recommendedName>
</protein>
<comment type="subcellular location">
    <subcellularLocation>
        <location evidence="1">Cell membrane</location>
        <topology evidence="1">Multi-pass membrane protein</topology>
    </subcellularLocation>
</comment>
<evidence type="ECO:0000313" key="13">
    <source>
        <dbReference type="Proteomes" id="UP000751852"/>
    </source>
</evidence>
<dbReference type="InterPro" id="IPR020846">
    <property type="entry name" value="MFS_dom"/>
</dbReference>
<feature type="transmembrane region" description="Helical" evidence="10">
    <location>
        <begin position="228"/>
        <end position="249"/>
    </location>
</feature>
<dbReference type="PROSITE" id="PS50850">
    <property type="entry name" value="MFS"/>
    <property type="match status" value="1"/>
</dbReference>
<keyword evidence="7 10" id="KW-1133">Transmembrane helix</keyword>
<feature type="transmembrane region" description="Helical" evidence="10">
    <location>
        <begin position="270"/>
        <end position="291"/>
    </location>
</feature>
<evidence type="ECO:0000256" key="9">
    <source>
        <dbReference type="ARBA" id="ARBA00040594"/>
    </source>
</evidence>
<comment type="similarity">
    <text evidence="3">Belongs to the major facilitator superfamily. EmrB family.</text>
</comment>
<dbReference type="InterPro" id="IPR036259">
    <property type="entry name" value="MFS_trans_sf"/>
</dbReference>
<evidence type="ECO:0000256" key="7">
    <source>
        <dbReference type="ARBA" id="ARBA00022989"/>
    </source>
</evidence>
<feature type="transmembrane region" description="Helical" evidence="10">
    <location>
        <begin position="332"/>
        <end position="350"/>
    </location>
</feature>
<dbReference type="RefSeq" id="WP_198616770.1">
    <property type="nucleotide sequence ID" value="NZ_JABANU010000001.1"/>
</dbReference>
<feature type="transmembrane region" description="Helical" evidence="10">
    <location>
        <begin position="12"/>
        <end position="33"/>
    </location>
</feature>
<dbReference type="PANTHER" id="PTHR42718">
    <property type="entry name" value="MAJOR FACILITATOR SUPERFAMILY MULTIDRUG TRANSPORTER MFSC"/>
    <property type="match status" value="1"/>
</dbReference>
<dbReference type="EMBL" id="JABANU010000001">
    <property type="protein sequence ID" value="MBI5973975.1"/>
    <property type="molecule type" value="Genomic_DNA"/>
</dbReference>
<feature type="transmembrane region" description="Helical" evidence="10">
    <location>
        <begin position="395"/>
        <end position="416"/>
    </location>
</feature>
<feature type="transmembrane region" description="Helical" evidence="10">
    <location>
        <begin position="197"/>
        <end position="216"/>
    </location>
</feature>
<evidence type="ECO:0000256" key="1">
    <source>
        <dbReference type="ARBA" id="ARBA00004651"/>
    </source>
</evidence>
<dbReference type="SUPFAM" id="SSF103473">
    <property type="entry name" value="MFS general substrate transporter"/>
    <property type="match status" value="1"/>
</dbReference>
<organism evidence="12 13">
    <name type="scientific">Staphylococcus canis</name>
    <dbReference type="NCBI Taxonomy" id="2724942"/>
    <lineage>
        <taxon>Bacteria</taxon>
        <taxon>Bacillati</taxon>
        <taxon>Bacillota</taxon>
        <taxon>Bacilli</taxon>
        <taxon>Bacillales</taxon>
        <taxon>Staphylococcaceae</taxon>
        <taxon>Staphylococcus</taxon>
    </lineage>
</organism>
<evidence type="ECO:0000256" key="4">
    <source>
        <dbReference type="ARBA" id="ARBA00022448"/>
    </source>
</evidence>
<evidence type="ECO:0000256" key="5">
    <source>
        <dbReference type="ARBA" id="ARBA00022475"/>
    </source>
</evidence>
<dbReference type="InterPro" id="IPR004638">
    <property type="entry name" value="EmrB-like"/>
</dbReference>
<sequence>MVKEKNYNKIIMTVFLIGAFFMTLNETLLYIALPELMHYFDLPRTVIQWLASGFMMVMGIVYPLSALIIQWFTTRRLYLGLIVIFSIGSLIAGFAVNFPMLLAGRMIQAIGTGLMIALITNTMLFIFDKSVRGKAIGTFSLVVMFAPAIGPTLSGVIIEALGWRWLFFIVLPFMILTFILGAIFLKNVGEVTRPKVDILSIIFSTVGITGIIYSISNISQNDGIVLTPLIAITFVIGIVFGGLFVYRQLRLDTPILDFRVFLFHNYRKGMMVYVVILLSMFPTEIVLPMYLQGPVDLPAKIAGLVLLPGALINGLLSPIMGGLFDKFGPRKLIVPGLIALLGVSIFYIVVQPELPIFLFVLSYFVLMAGISTVMTPIGTNSLNALPSQSYPHGSAIYNMIQPVVGAIGISTFIAMITGVQNAKLKGETTVTQQLENEAMTSGLHVTYLFALILIIIGIVIALTITNASKEKED</sequence>
<feature type="transmembrane region" description="Helical" evidence="10">
    <location>
        <begin position="77"/>
        <end position="100"/>
    </location>
</feature>
<keyword evidence="4" id="KW-0813">Transport</keyword>
<keyword evidence="5" id="KW-1003">Cell membrane</keyword>
<proteinExistence type="inferred from homology"/>
<feature type="domain" description="Major facilitator superfamily (MFS) profile" evidence="11">
    <location>
        <begin position="11"/>
        <end position="469"/>
    </location>
</feature>
<dbReference type="Pfam" id="PF07690">
    <property type="entry name" value="MFS_1"/>
    <property type="match status" value="1"/>
</dbReference>
<feature type="transmembrane region" description="Helical" evidence="10">
    <location>
        <begin position="445"/>
        <end position="464"/>
    </location>
</feature>
<feature type="transmembrane region" description="Helical" evidence="10">
    <location>
        <begin position="106"/>
        <end position="127"/>
    </location>
</feature>
<reference evidence="12 13" key="1">
    <citation type="submission" date="2020-04" db="EMBL/GenBank/DDBJ databases">
        <title>Staphylococcus species from domestic dog.</title>
        <authorList>
            <person name="Paterson G.K."/>
        </authorList>
    </citation>
    <scope>NUCLEOTIDE SEQUENCE [LARGE SCALE GENOMIC DNA]</scope>
    <source>
        <strain evidence="12 13">H16/1A</strain>
    </source>
</reference>
<evidence type="ECO:0000256" key="3">
    <source>
        <dbReference type="ARBA" id="ARBA00008537"/>
    </source>
</evidence>
<evidence type="ECO:0000256" key="8">
    <source>
        <dbReference type="ARBA" id="ARBA00023136"/>
    </source>
</evidence>
<feature type="transmembrane region" description="Helical" evidence="10">
    <location>
        <begin position="356"/>
        <end position="374"/>
    </location>
</feature>
<name>A0ABS0T5E9_9STAP</name>
<comment type="similarity">
    <text evidence="2">Belongs to the major facilitator superfamily. TCR/Tet family.</text>
</comment>
<keyword evidence="6 10" id="KW-0812">Transmembrane</keyword>
<evidence type="ECO:0000313" key="12">
    <source>
        <dbReference type="EMBL" id="MBI5973975.1"/>
    </source>
</evidence>
<feature type="transmembrane region" description="Helical" evidence="10">
    <location>
        <begin position="139"/>
        <end position="158"/>
    </location>
</feature>
<feature type="transmembrane region" description="Helical" evidence="10">
    <location>
        <begin position="164"/>
        <end position="185"/>
    </location>
</feature>
<dbReference type="Gene3D" id="1.20.1720.10">
    <property type="entry name" value="Multidrug resistance protein D"/>
    <property type="match status" value="1"/>
</dbReference>
<dbReference type="PRINTS" id="PR01036">
    <property type="entry name" value="TCRTETB"/>
</dbReference>
<dbReference type="NCBIfam" id="TIGR00711">
    <property type="entry name" value="efflux_EmrB"/>
    <property type="match status" value="1"/>
</dbReference>
<evidence type="ECO:0000256" key="10">
    <source>
        <dbReference type="SAM" id="Phobius"/>
    </source>
</evidence>
<comment type="caution">
    <text evidence="12">The sequence shown here is derived from an EMBL/GenBank/DDBJ whole genome shotgun (WGS) entry which is preliminary data.</text>
</comment>
<keyword evidence="8 10" id="KW-0472">Membrane</keyword>
<dbReference type="PANTHER" id="PTHR42718:SF9">
    <property type="entry name" value="MAJOR FACILITATOR SUPERFAMILY MULTIDRUG TRANSPORTER MFSC"/>
    <property type="match status" value="1"/>
</dbReference>
<dbReference type="InterPro" id="IPR011701">
    <property type="entry name" value="MFS"/>
</dbReference>
<dbReference type="Gene3D" id="1.20.1250.20">
    <property type="entry name" value="MFS general substrate transporter like domains"/>
    <property type="match status" value="1"/>
</dbReference>
<gene>
    <name evidence="12" type="ORF">HHH54_00005</name>
</gene>
<evidence type="ECO:0000256" key="2">
    <source>
        <dbReference type="ARBA" id="ARBA00007520"/>
    </source>
</evidence>
<evidence type="ECO:0000259" key="11">
    <source>
        <dbReference type="PROSITE" id="PS50850"/>
    </source>
</evidence>